<dbReference type="Pfam" id="PF22936">
    <property type="entry name" value="Pol_BBD"/>
    <property type="match status" value="1"/>
</dbReference>
<evidence type="ECO:0000313" key="7">
    <source>
        <dbReference type="EMBL" id="GEV07924.1"/>
    </source>
</evidence>
<reference evidence="7" key="1">
    <citation type="journal article" date="2019" name="Sci. Rep.">
        <title>Draft genome of Tanacetum cinerariifolium, the natural source of mosquito coil.</title>
        <authorList>
            <person name="Yamashiro T."/>
            <person name="Shiraishi A."/>
            <person name="Satake H."/>
            <person name="Nakayama K."/>
        </authorList>
    </citation>
    <scope>NUCLEOTIDE SEQUENCE</scope>
</reference>
<dbReference type="InterPro" id="IPR054722">
    <property type="entry name" value="PolX-like_BBD"/>
</dbReference>
<dbReference type="SUPFAM" id="SSF56672">
    <property type="entry name" value="DNA/RNA polymerases"/>
    <property type="match status" value="1"/>
</dbReference>
<keyword evidence="5" id="KW-0175">Coiled coil</keyword>
<keyword evidence="3" id="KW-0064">Aspartyl protease</keyword>
<dbReference type="CDD" id="cd09272">
    <property type="entry name" value="RNase_HI_RT_Ty1"/>
    <property type="match status" value="1"/>
</dbReference>
<proteinExistence type="predicted"/>
<evidence type="ECO:0000256" key="1">
    <source>
        <dbReference type="ARBA" id="ARBA00022670"/>
    </source>
</evidence>
<evidence type="ECO:0000256" key="2">
    <source>
        <dbReference type="ARBA" id="ARBA00022723"/>
    </source>
</evidence>
<dbReference type="InterPro" id="IPR013103">
    <property type="entry name" value="RVT_2"/>
</dbReference>
<dbReference type="PANTHER" id="PTHR42648">
    <property type="entry name" value="TRANSPOSASE, PUTATIVE-RELATED"/>
    <property type="match status" value="1"/>
</dbReference>
<dbReference type="GO" id="GO:0046872">
    <property type="term" value="F:metal ion binding"/>
    <property type="evidence" value="ECO:0007669"/>
    <property type="project" value="UniProtKB-KW"/>
</dbReference>
<dbReference type="InterPro" id="IPR043502">
    <property type="entry name" value="DNA/RNA_pol_sf"/>
</dbReference>
<dbReference type="Gene3D" id="3.30.420.10">
    <property type="entry name" value="Ribonuclease H-like superfamily/Ribonuclease H"/>
    <property type="match status" value="1"/>
</dbReference>
<dbReference type="InterPro" id="IPR001584">
    <property type="entry name" value="Integrase_cat-core"/>
</dbReference>
<sequence length="2004" mass="224899">HISRTHTLIWRNKTDLKEQSLDDFFNSLKIYKAEVKSSSSASTSTQNIAFVSSSNTDSTNEPVSAASVSAVSAKRPVSSLPNVDSLSIAEMDLKWQMAMLTVRARRFLQRTRRNLGANGPTSMGFDMSKVECYNCHRKENFARECMSSKYTRRNGAAEPQKRSVPVETSTSNALVSQCDGVGSYDWSFQADEEPTNYAFMAFSSLSSSSDNEVVSCSKACTKGYATLQSHYDKLTANYKKSQFDAISYQTGLESVEARLVIYQQNEYVFEEDIKLLKLEVQLRDNALVVLRQNLEKAEQERDDLKLKLEKFQTSSKNLSELLASQTNDKTSLGYNSSFYSYQSGNGYHAVPPLYTGTFMPPKHDLVFHNAPNDVETVHTSFNVELSPTKPDNDLSHTHMPSAPIIEDWVSDSEDESETKIPQNVLSFVQSTEQVKYPRPSVHHIETSIPTANSKTAILNPTSNGKRRNKKACFVHVVPTAVVPKSKLVPINAARPITAAVPKINVTRPRLDKPIITKPTSPFRRHINHISSIKYSNFPPKVTATKATMVNAAQGNPQHALKDKGVIDSGCSRHMTGNMSYQSDFKELNSGYIAFGGNPKGGNIFGKGKIKIGKLDFDDVYFFKELKFNLFSVSQMCDKKHSVLFTDTECLVLSPDFKLPDENQVLLKVPRENNMYNVNLKNIVPSGDLTCLFAKATLDESNLWHKRLGHINFKTMNKLVKCNLVRGLPTKVFKNDNICVACKKGKQHRASCKTKPDETSPILKTFIIGLENQLSLKVKVIRSDNGTKFKNNDLNQFCGIKGIKREFSVPRTPQQNGIAERKNRTLVEVARTMLADSLLPIPFWAEAVNTACYVSNRVLVTKPQNKTPYELLHGRTPSIGFMRPFGCPVTILNTLDSLGKFNGKVDEGFLVGYFVSSKAFRVFNSRARIVQETLHAINLTLVQVSKNNLMQKKREEIVQQNVLFPVWHPGSTNPHNTNEDVAFDEKEPESEVNVSPSKFKDFSDNSINEDNAAGTLVPAVGQLSPNSTNTFSADGPLYVAASLTHGKFSYVDSSQLPDDPNMPELEDITYSDDEDDVDAEADFNNLETSITVSSILTTKVHKDHLVTQIIGDLSSATQTRSMTRVAKDQEPKRVHQALKDPSWIEAMQEELLQFKMWKVWVLADLSYRKRVIGTKWVFRNKKDERGIVVRNKARLVTQGHTQEEGINYEEVFTPVARIEAIRLFLSYASFMGFMVYQMDVKSAFLYGTIEEEVYVCQPLGFEDPDYPDKVYKMVKALYGLHQSPRACQDKYIAEVLRKFRLTDEKSASTPIDTEKPLLKDPDGEDVDVHTYRSMIGSLMYLTSSRPDIMFAVCACARFQVTSKASHLHALKMIFRYLKGKPHLGLWYPKDSPFDLVAYSDSDYTGASLDRKSTTGGCQFLGCRLIFWQCKKQTVVATSSTEAGYVAAASCCAQVLWIQNQLLDYGYNFISVAVKKVNDVMRLQALVDKKKVIITKATIRDALHLDDAEGIECLPNEEIFIELARMGYEKPPTKLTFYKAFFSSQWKFLIHTILQCMSAKRISWNGFSSSMTSAIICLSTGVSDVNVENVTAGVAAEGDVSAADDVVLTAVKEPSILSPTPPTPLPQPSQDIPLTSQGRMIADMDADVDVILEDAKEVAVEKSVDVDESKDVQGREAESQAQIYHIDLEHANKVLSMQDDKVEPAELQEVVEVVTTAKLIIEVVTAASATITATAPQLTTAAAPTLTTAPSAARRRKGVVISDPEETATPSTIVHTEAKSKDKGKGILVEEPKPLKKQAQIEQDEAYARELAIELNKNIDCDEVIDHVQRKQKEDNDVKRYQALKRKPQTKAQARKNMMIYLRNVVGFKMDYFKGMTYDDIRPIFEKKFNSNVAFLMKTKEQMDEEDSRALKRLSESQDDKIAKKQKLDEEVEELKRHLQIVPNDKDDVYTKATPLALKVPVVDYKIYTENNKPYFKIKRVDGSHQLYLSFLSMLRNFDREDLEVL</sequence>
<dbReference type="GO" id="GO:0006508">
    <property type="term" value="P:proteolysis"/>
    <property type="evidence" value="ECO:0007669"/>
    <property type="project" value="UniProtKB-KW"/>
</dbReference>
<dbReference type="PANTHER" id="PTHR42648:SF32">
    <property type="entry name" value="RIBONUCLEASE H-LIKE DOMAIN, GAG-PRE-INTEGRASE DOMAIN PROTEIN-RELATED"/>
    <property type="match status" value="1"/>
</dbReference>
<dbReference type="GO" id="GO:0004190">
    <property type="term" value="F:aspartic-type endopeptidase activity"/>
    <property type="evidence" value="ECO:0007669"/>
    <property type="project" value="UniProtKB-KW"/>
</dbReference>
<gene>
    <name evidence="7" type="ORF">Tci_079901</name>
</gene>
<dbReference type="InterPro" id="IPR025724">
    <property type="entry name" value="GAG-pre-integrase_dom"/>
</dbReference>
<dbReference type="Pfam" id="PF13976">
    <property type="entry name" value="gag_pre-integrs"/>
    <property type="match status" value="1"/>
</dbReference>
<keyword evidence="1" id="KW-0645">Protease</keyword>
<evidence type="ECO:0000256" key="5">
    <source>
        <dbReference type="SAM" id="Coils"/>
    </source>
</evidence>
<keyword evidence="4" id="KW-0378">Hydrolase</keyword>
<dbReference type="InterPro" id="IPR039537">
    <property type="entry name" value="Retrotran_Ty1/copia-like"/>
</dbReference>
<feature type="domain" description="Integrase catalytic" evidence="6">
    <location>
        <begin position="778"/>
        <end position="875"/>
    </location>
</feature>
<keyword evidence="2" id="KW-0479">Metal-binding</keyword>
<dbReference type="EMBL" id="BKCJ010014166">
    <property type="protein sequence ID" value="GEV07924.1"/>
    <property type="molecule type" value="Genomic_DNA"/>
</dbReference>
<dbReference type="InterPro" id="IPR012337">
    <property type="entry name" value="RNaseH-like_sf"/>
</dbReference>
<dbReference type="PROSITE" id="PS50994">
    <property type="entry name" value="INTEGRASE"/>
    <property type="match status" value="1"/>
</dbReference>
<dbReference type="GO" id="GO:0003676">
    <property type="term" value="F:nucleic acid binding"/>
    <property type="evidence" value="ECO:0007669"/>
    <property type="project" value="InterPro"/>
</dbReference>
<dbReference type="GO" id="GO:0015074">
    <property type="term" value="P:DNA integration"/>
    <property type="evidence" value="ECO:0007669"/>
    <property type="project" value="InterPro"/>
</dbReference>
<evidence type="ECO:0000256" key="4">
    <source>
        <dbReference type="ARBA" id="ARBA00022801"/>
    </source>
</evidence>
<dbReference type="SUPFAM" id="SSF53098">
    <property type="entry name" value="Ribonuclease H-like"/>
    <property type="match status" value="1"/>
</dbReference>
<name>A0A699GU03_TANCI</name>
<organism evidence="7">
    <name type="scientific">Tanacetum cinerariifolium</name>
    <name type="common">Dalmatian daisy</name>
    <name type="synonym">Chrysanthemum cinerariifolium</name>
    <dbReference type="NCBI Taxonomy" id="118510"/>
    <lineage>
        <taxon>Eukaryota</taxon>
        <taxon>Viridiplantae</taxon>
        <taxon>Streptophyta</taxon>
        <taxon>Embryophyta</taxon>
        <taxon>Tracheophyta</taxon>
        <taxon>Spermatophyta</taxon>
        <taxon>Magnoliopsida</taxon>
        <taxon>eudicotyledons</taxon>
        <taxon>Gunneridae</taxon>
        <taxon>Pentapetalae</taxon>
        <taxon>asterids</taxon>
        <taxon>campanulids</taxon>
        <taxon>Asterales</taxon>
        <taxon>Asteraceae</taxon>
        <taxon>Asteroideae</taxon>
        <taxon>Anthemideae</taxon>
        <taxon>Anthemidinae</taxon>
        <taxon>Tanacetum</taxon>
    </lineage>
</organism>
<protein>
    <recommendedName>
        <fullName evidence="6">Integrase catalytic domain-containing protein</fullName>
    </recommendedName>
</protein>
<feature type="coiled-coil region" evidence="5">
    <location>
        <begin position="280"/>
        <end position="314"/>
    </location>
</feature>
<comment type="caution">
    <text evidence="7">The sequence shown here is derived from an EMBL/GenBank/DDBJ whole genome shotgun (WGS) entry which is preliminary data.</text>
</comment>
<feature type="non-terminal residue" evidence="7">
    <location>
        <position position="1"/>
    </location>
</feature>
<evidence type="ECO:0000259" key="6">
    <source>
        <dbReference type="PROSITE" id="PS50994"/>
    </source>
</evidence>
<feature type="coiled-coil region" evidence="5">
    <location>
        <begin position="1909"/>
        <end position="1936"/>
    </location>
</feature>
<dbReference type="Pfam" id="PF07727">
    <property type="entry name" value="RVT_2"/>
    <property type="match status" value="1"/>
</dbReference>
<evidence type="ECO:0000256" key="3">
    <source>
        <dbReference type="ARBA" id="ARBA00022750"/>
    </source>
</evidence>
<accession>A0A699GU03</accession>
<dbReference type="InterPro" id="IPR036397">
    <property type="entry name" value="RNaseH_sf"/>
</dbReference>